<sequence>MKLYVISRHGCKFSLSFKKGEINMDGIKKDIREITISDLKEMGKQGGVTARLDSGQTVTLRKDYGTIKGQVMINNKKTIGDIIINYDDFYQQIRTLKRNHLLIARRVRQGDKTLLKLTGKGYNRP</sequence>
<proteinExistence type="predicted"/>
<name>B0YN48_STREQ</name>
<reference evidence="1" key="1">
    <citation type="submission" date="2007-06" db="EMBL/GenBank/DDBJ databases">
        <authorList>
            <person name="Teng L.-J."/>
            <person name="Liu L.-C."/>
        </authorList>
    </citation>
    <scope>NUCLEOTIDE SEQUENCE</scope>
    <source>
        <strain evidence="1">NTUH_3089</strain>
    </source>
</reference>
<organism evidence="1">
    <name type="scientific">Streptococcus dysgalactiae subsp. equisimilis</name>
    <name type="common">Streptococcus equisimilis</name>
    <dbReference type="NCBI Taxonomy" id="119602"/>
    <lineage>
        <taxon>Bacteria</taxon>
        <taxon>Bacillati</taxon>
        <taxon>Bacillota</taxon>
        <taxon>Bacilli</taxon>
        <taxon>Lactobacillales</taxon>
        <taxon>Streptococcaceae</taxon>
        <taxon>Streptococcus</taxon>
    </lineage>
</organism>
<accession>B0YN48</accession>
<reference evidence="1" key="2">
    <citation type="journal article" date="2008" name="J. Antimicrob. Chemother.">
        <title>Identification of tet(S) gene area in tetracycline-resistant Streptococcus dysgalactiae subsp. equisimilis clinical isolates.</title>
        <authorList>
            <person name="Liu L.C."/>
            <person name="Tsai J.C."/>
            <person name="Hsueh P.R."/>
            <person name="Tseng S.P."/>
            <person name="Hung W.C."/>
            <person name="Chen H.J."/>
            <person name="Teng L.J."/>
        </authorList>
    </citation>
    <scope>NUCLEOTIDE SEQUENCE</scope>
    <source>
        <strain evidence="1">NTUH_3089</strain>
    </source>
</reference>
<dbReference type="AlphaFoldDB" id="B0YN48"/>
<dbReference type="EMBL" id="EF679789">
    <property type="protein sequence ID" value="ABV27553.1"/>
    <property type="molecule type" value="Genomic_DNA"/>
</dbReference>
<evidence type="ECO:0000313" key="1">
    <source>
        <dbReference type="EMBL" id="ABV27553.1"/>
    </source>
</evidence>
<protein>
    <submittedName>
        <fullName evidence="1">Uncharacterized protein</fullName>
    </submittedName>
</protein>